<dbReference type="EMBL" id="LFLK01000008">
    <property type="protein sequence ID" value="OCR90202.1"/>
    <property type="molecule type" value="Genomic_DNA"/>
</dbReference>
<evidence type="ECO:0000313" key="2">
    <source>
        <dbReference type="Proteomes" id="UP000093100"/>
    </source>
</evidence>
<sequence>MAIAELRKPIIKILYNGVDKTSSMDWISISIEDNEGDEADKCNIKLRWANAKPRFKDEIIIYANGYFLGSFKISSIKFDYKKSFDIEAISADFMSGFKDKKNRTFANQSYKNIILSIANENGYKTKIDFIRANEVVTLEQHDKSDVAFLQKIATDLDLTFSVKNNTLILIDKNKESNRISYTLNADECISLSYEQKETTNYSSCEVTYRDSKTGFDEVVKAGSGTPVLKLVSMQEDRNEALKLAQSKLQKQGNANLKGNLSIIGRPYFAGAFLNLSMEDGNKKFIIKKVTHKIDKSWISDIEFF</sequence>
<dbReference type="AlphaFoldDB" id="A0AAX0H9R1"/>
<dbReference type="SUPFAM" id="SSF69279">
    <property type="entry name" value="Phage tail proteins"/>
    <property type="match status" value="1"/>
</dbReference>
<organism evidence="1 2">
    <name type="scientific">Campylobacter fetus subsp. testudinum</name>
    <dbReference type="NCBI Taxonomy" id="1507806"/>
    <lineage>
        <taxon>Bacteria</taxon>
        <taxon>Pseudomonadati</taxon>
        <taxon>Campylobacterota</taxon>
        <taxon>Epsilonproteobacteria</taxon>
        <taxon>Campylobacterales</taxon>
        <taxon>Campylobacteraceae</taxon>
        <taxon>Campylobacter</taxon>
    </lineage>
</organism>
<protein>
    <submittedName>
        <fullName evidence="1">Tail protein</fullName>
    </submittedName>
</protein>
<proteinExistence type="predicted"/>
<comment type="caution">
    <text evidence="1">The sequence shown here is derived from an EMBL/GenBank/DDBJ whole genome shotgun (WGS) entry which is preliminary data.</text>
</comment>
<accession>A0AAX0H9R1</accession>
<reference evidence="1 2" key="1">
    <citation type="journal article" date="2016" name="Genome Biol. Evol.">
        <title>Comparative Genomics of Campylobacter fetus from Reptiles and Mammals Reveals Divergent Evolution in Host-Associated Lineages.</title>
        <authorList>
            <person name="Gilbert M.J."/>
            <person name="Miller W.G."/>
            <person name="Yee E."/>
            <person name="Zomer A.L."/>
            <person name="van der Graaf-van Bloois L."/>
            <person name="Fitzgerald C."/>
            <person name="Forbes K.J."/>
            <person name="Meric G."/>
            <person name="Sheppard S.K."/>
            <person name="Wagenaar J.A."/>
            <person name="Duim B."/>
        </authorList>
    </citation>
    <scope>NUCLEOTIDE SEQUENCE [LARGE SCALE GENOMIC DNA]</scope>
    <source>
        <strain evidence="1 2">12S02225-3</strain>
    </source>
</reference>
<dbReference type="Proteomes" id="UP000093100">
    <property type="component" value="Unassembled WGS sequence"/>
</dbReference>
<name>A0AAX0H9R1_CAMFE</name>
<dbReference type="RefSeq" id="WP_065841107.1">
    <property type="nucleotide sequence ID" value="NZ_JAAOXI010000035.1"/>
</dbReference>
<gene>
    <name evidence="1" type="ORF">CFT12S02225_07480</name>
</gene>
<evidence type="ECO:0000313" key="1">
    <source>
        <dbReference type="EMBL" id="OCR90202.1"/>
    </source>
</evidence>